<name>A0ABU3BV06_9BACT</name>
<reference evidence="1 2" key="1">
    <citation type="submission" date="2023-09" db="EMBL/GenBank/DDBJ databases">
        <authorList>
            <person name="Rey-Velasco X."/>
        </authorList>
    </citation>
    <scope>NUCLEOTIDE SEQUENCE [LARGE SCALE GENOMIC DNA]</scope>
    <source>
        <strain evidence="1 2">F394</strain>
    </source>
</reference>
<evidence type="ECO:0000313" key="1">
    <source>
        <dbReference type="EMBL" id="MDT0633113.1"/>
    </source>
</evidence>
<organism evidence="1 2">
    <name type="scientific">Rubrivirga litoralis</name>
    <dbReference type="NCBI Taxonomy" id="3075598"/>
    <lineage>
        <taxon>Bacteria</taxon>
        <taxon>Pseudomonadati</taxon>
        <taxon>Rhodothermota</taxon>
        <taxon>Rhodothermia</taxon>
        <taxon>Rhodothermales</taxon>
        <taxon>Rubricoccaceae</taxon>
        <taxon>Rubrivirga</taxon>
    </lineage>
</organism>
<keyword evidence="2" id="KW-1185">Reference proteome</keyword>
<proteinExistence type="predicted"/>
<protein>
    <submittedName>
        <fullName evidence="1">Transcriptional regulator</fullName>
    </submittedName>
</protein>
<sequence length="106" mass="11609">MQTVTYRLVTIVAERSVRDRLLDALHTLGATGHTIADVKGEGSRGARTGVPGVPSVKVETVVPPEVAERIAEHVAERYFAHHSVIVYLQDVEVLRGSKYAPHNERA</sequence>
<gene>
    <name evidence="1" type="ORF">RM540_15265</name>
</gene>
<dbReference type="InterPro" id="IPR011322">
    <property type="entry name" value="N-reg_PII-like_a/b"/>
</dbReference>
<dbReference type="EMBL" id="JAVRHT010000052">
    <property type="protein sequence ID" value="MDT0633113.1"/>
    <property type="molecule type" value="Genomic_DNA"/>
</dbReference>
<comment type="caution">
    <text evidence="1">The sequence shown here is derived from an EMBL/GenBank/DDBJ whole genome shotgun (WGS) entry which is preliminary data.</text>
</comment>
<accession>A0ABU3BV06</accession>
<dbReference type="RefSeq" id="WP_311665687.1">
    <property type="nucleotide sequence ID" value="NZ_JAVRHT010000052.1"/>
</dbReference>
<dbReference type="InterPro" id="IPR002187">
    <property type="entry name" value="N-reg_PII"/>
</dbReference>
<dbReference type="Proteomes" id="UP001267426">
    <property type="component" value="Unassembled WGS sequence"/>
</dbReference>
<dbReference type="PROSITE" id="PS51343">
    <property type="entry name" value="PII_GLNB_DOM"/>
    <property type="match status" value="1"/>
</dbReference>
<dbReference type="InterPro" id="IPR015867">
    <property type="entry name" value="N-reg_PII/ATP_PRibTrfase_C"/>
</dbReference>
<dbReference type="Pfam" id="PF00543">
    <property type="entry name" value="P-II"/>
    <property type="match status" value="1"/>
</dbReference>
<dbReference type="Gene3D" id="3.30.70.120">
    <property type="match status" value="1"/>
</dbReference>
<dbReference type="SUPFAM" id="SSF54913">
    <property type="entry name" value="GlnB-like"/>
    <property type="match status" value="1"/>
</dbReference>
<evidence type="ECO:0000313" key="2">
    <source>
        <dbReference type="Proteomes" id="UP001267426"/>
    </source>
</evidence>